<dbReference type="InterPro" id="IPR050330">
    <property type="entry name" value="Bact_OuterMem_StrucFunc"/>
</dbReference>
<gene>
    <name evidence="6" type="ORF">DdX_21250</name>
</gene>
<dbReference type="SUPFAM" id="SSF103088">
    <property type="entry name" value="OmpA-like"/>
    <property type="match status" value="1"/>
</dbReference>
<dbReference type="EMBL" id="JAKKPZ010000767">
    <property type="protein sequence ID" value="KAI1692427.1"/>
    <property type="molecule type" value="Genomic_DNA"/>
</dbReference>
<dbReference type="AlphaFoldDB" id="A0AAD4QVQ0"/>
<accession>A0AAD4QVQ0</accession>
<evidence type="ECO:0000256" key="1">
    <source>
        <dbReference type="ARBA" id="ARBA00004442"/>
    </source>
</evidence>
<name>A0AAD4QVQ0_9BILA</name>
<feature type="region of interest" description="Disordered" evidence="4">
    <location>
        <begin position="204"/>
        <end position="259"/>
    </location>
</feature>
<reference evidence="6" key="1">
    <citation type="submission" date="2022-01" db="EMBL/GenBank/DDBJ databases">
        <title>Genome Sequence Resource for Two Populations of Ditylenchus destructor, the Migratory Endoparasitic Phytonematode.</title>
        <authorList>
            <person name="Zhang H."/>
            <person name="Lin R."/>
            <person name="Xie B."/>
        </authorList>
    </citation>
    <scope>NUCLEOTIDE SEQUENCE</scope>
    <source>
        <strain evidence="6">BazhouSP</strain>
    </source>
</reference>
<dbReference type="PROSITE" id="PS51123">
    <property type="entry name" value="OMPA_2"/>
    <property type="match status" value="1"/>
</dbReference>
<feature type="compositionally biased region" description="Low complexity" evidence="4">
    <location>
        <begin position="209"/>
        <end position="249"/>
    </location>
</feature>
<dbReference type="Pfam" id="PF00691">
    <property type="entry name" value="OmpA"/>
    <property type="match status" value="1"/>
</dbReference>
<feature type="region of interest" description="Disordered" evidence="4">
    <location>
        <begin position="103"/>
        <end position="136"/>
    </location>
</feature>
<dbReference type="InterPro" id="IPR036737">
    <property type="entry name" value="OmpA-like_sf"/>
</dbReference>
<evidence type="ECO:0000256" key="3">
    <source>
        <dbReference type="ARBA" id="ARBA00023237"/>
    </source>
</evidence>
<dbReference type="CDD" id="cd07185">
    <property type="entry name" value="OmpA_C-like"/>
    <property type="match status" value="1"/>
</dbReference>
<keyword evidence="3" id="KW-0998">Cell outer membrane</keyword>
<dbReference type="PANTHER" id="PTHR30329">
    <property type="entry name" value="STATOR ELEMENT OF FLAGELLAR MOTOR COMPLEX"/>
    <property type="match status" value="1"/>
</dbReference>
<evidence type="ECO:0000313" key="6">
    <source>
        <dbReference type="EMBL" id="KAI1692427.1"/>
    </source>
</evidence>
<evidence type="ECO:0000256" key="4">
    <source>
        <dbReference type="SAM" id="MobiDB-lite"/>
    </source>
</evidence>
<dbReference type="InterPro" id="IPR006665">
    <property type="entry name" value="OmpA-like"/>
</dbReference>
<dbReference type="GO" id="GO:0016020">
    <property type="term" value="C:membrane"/>
    <property type="evidence" value="ECO:0007669"/>
    <property type="project" value="InterPro"/>
</dbReference>
<keyword evidence="7" id="KW-1185">Reference proteome</keyword>
<comment type="caution">
    <text evidence="6">The sequence shown here is derived from an EMBL/GenBank/DDBJ whole genome shotgun (WGS) entry which is preliminary data.</text>
</comment>
<protein>
    <submittedName>
        <fullName evidence="6">OmpA family domain-containing protein</fullName>
    </submittedName>
</protein>
<dbReference type="Gene3D" id="3.30.1330.60">
    <property type="entry name" value="OmpA-like domain"/>
    <property type="match status" value="1"/>
</dbReference>
<proteinExistence type="predicted"/>
<feature type="domain" description="OmpA-like" evidence="5">
    <location>
        <begin position="128"/>
        <end position="248"/>
    </location>
</feature>
<keyword evidence="2" id="KW-0472">Membrane</keyword>
<dbReference type="PRINTS" id="PR01021">
    <property type="entry name" value="OMPADOMAIN"/>
</dbReference>
<evidence type="ECO:0000313" key="7">
    <source>
        <dbReference type="Proteomes" id="UP001201812"/>
    </source>
</evidence>
<evidence type="ECO:0000259" key="5">
    <source>
        <dbReference type="PROSITE" id="PS51123"/>
    </source>
</evidence>
<dbReference type="PANTHER" id="PTHR30329:SF21">
    <property type="entry name" value="LIPOPROTEIN YIAD-RELATED"/>
    <property type="match status" value="1"/>
</dbReference>
<dbReference type="Proteomes" id="UP001201812">
    <property type="component" value="Unassembled WGS sequence"/>
</dbReference>
<dbReference type="InterPro" id="IPR006664">
    <property type="entry name" value="OMP_bac"/>
</dbReference>
<comment type="subcellular location">
    <subcellularLocation>
        <location evidence="1">Cell outer membrane</location>
    </subcellularLocation>
</comment>
<sequence>MARALAARCEGGTTPLSDDFVGVEQTWRTPMRNWPLIPAIAALTLTGACVTDPVTGEQRMSKAGIGALGGASAAICSATSSAGGATGPRRSSARASLRSAALRSAAIGPSGARDPRAHRRHRCGGDAPGRRSHPLDAVGNHLRDRQLVDPAAVPPTLDKVADVLDRYNQTYVDVYGHTDSTGSDAYNQALSERRADSVASYLSRAASNRPASKRSAMARPSRSPRTTRSRAAPRIAASRSRSFPSATATGARLRGPHRPEVPAMRCIDGKAAEGVRYPVLHRSTGKLHCAPRRIP</sequence>
<evidence type="ECO:0000256" key="2">
    <source>
        <dbReference type="ARBA" id="ARBA00023136"/>
    </source>
</evidence>
<organism evidence="6 7">
    <name type="scientific">Ditylenchus destructor</name>
    <dbReference type="NCBI Taxonomy" id="166010"/>
    <lineage>
        <taxon>Eukaryota</taxon>
        <taxon>Metazoa</taxon>
        <taxon>Ecdysozoa</taxon>
        <taxon>Nematoda</taxon>
        <taxon>Chromadorea</taxon>
        <taxon>Rhabditida</taxon>
        <taxon>Tylenchina</taxon>
        <taxon>Tylenchomorpha</taxon>
        <taxon>Sphaerularioidea</taxon>
        <taxon>Anguinidae</taxon>
        <taxon>Anguininae</taxon>
        <taxon>Ditylenchus</taxon>
    </lineage>
</organism>